<name>D3QBH3_STANL</name>
<dbReference type="EMBL" id="CP001778">
    <property type="protein sequence ID" value="ADD42855.1"/>
    <property type="molecule type" value="Genomic_DNA"/>
</dbReference>
<feature type="domain" description="Impact N-terminal" evidence="2">
    <location>
        <begin position="16"/>
        <end position="120"/>
    </location>
</feature>
<accession>D3QBH3</accession>
<proteinExistence type="inferred from homology"/>
<sequence length="199" mass="20985">MRTITRDATAEITVHRSRFICALARLDSETDAKAFIAGRRKLHHAARHHATAWILGPDAANRRSSDDGEPAGTAGAPMLSILAGRDLTDTVAVVTRYFGGVKLGTGGLARAYGDAVTAALDTTGTVERVAAETFTITCPHDVAGRLDAELRAAGHTITATRYDTAAHIDVVTTDTHTLTTWLTTRGLAALHTGTTVIDA</sequence>
<dbReference type="SUPFAM" id="SSF54211">
    <property type="entry name" value="Ribosomal protein S5 domain 2-like"/>
    <property type="match status" value="1"/>
</dbReference>
<dbReference type="HOGENOM" id="CLU_083552_2_1_11"/>
<dbReference type="KEGG" id="sna:Snas_3185"/>
<dbReference type="InterPro" id="IPR020568">
    <property type="entry name" value="Ribosomal_Su5_D2-typ_SF"/>
</dbReference>
<dbReference type="GO" id="GO:0005737">
    <property type="term" value="C:cytoplasm"/>
    <property type="evidence" value="ECO:0007669"/>
    <property type="project" value="TreeGrafter"/>
</dbReference>
<dbReference type="RefSeq" id="WP_013018426.1">
    <property type="nucleotide sequence ID" value="NC_013947.1"/>
</dbReference>
<dbReference type="PROSITE" id="PS00910">
    <property type="entry name" value="UPF0029"/>
    <property type="match status" value="1"/>
</dbReference>
<dbReference type="Gene3D" id="3.30.230.30">
    <property type="entry name" value="Impact, N-terminal domain"/>
    <property type="match status" value="1"/>
</dbReference>
<dbReference type="GO" id="GO:0006446">
    <property type="term" value="P:regulation of translational initiation"/>
    <property type="evidence" value="ECO:0007669"/>
    <property type="project" value="TreeGrafter"/>
</dbReference>
<dbReference type="STRING" id="446470.Snas_3185"/>
<dbReference type="InterPro" id="IPR020569">
    <property type="entry name" value="UPF0029_Impact_CS"/>
</dbReference>
<evidence type="ECO:0000256" key="1">
    <source>
        <dbReference type="ARBA" id="ARBA00007665"/>
    </source>
</evidence>
<evidence type="ECO:0000259" key="2">
    <source>
        <dbReference type="Pfam" id="PF01205"/>
    </source>
</evidence>
<reference evidence="3 4" key="1">
    <citation type="journal article" date="2009" name="Stand. Genomic Sci.">
        <title>Complete genome sequence of Stackebrandtia nassauensis type strain (LLR-40K-21).</title>
        <authorList>
            <person name="Munk C."/>
            <person name="Lapidus A."/>
            <person name="Copeland A."/>
            <person name="Jando M."/>
            <person name="Mayilraj S."/>
            <person name="Glavina Del Rio T."/>
            <person name="Nolan M."/>
            <person name="Chen F."/>
            <person name="Lucas S."/>
            <person name="Tice H."/>
            <person name="Cheng J.F."/>
            <person name="Han C."/>
            <person name="Detter J.C."/>
            <person name="Bruce D."/>
            <person name="Goodwin L."/>
            <person name="Chain P."/>
            <person name="Pitluck S."/>
            <person name="Goker M."/>
            <person name="Ovchinikova G."/>
            <person name="Pati A."/>
            <person name="Ivanova N."/>
            <person name="Mavromatis K."/>
            <person name="Chen A."/>
            <person name="Palaniappan K."/>
            <person name="Land M."/>
            <person name="Hauser L."/>
            <person name="Chang Y.J."/>
            <person name="Jeffries C.D."/>
            <person name="Bristow J."/>
            <person name="Eisen J.A."/>
            <person name="Markowitz V."/>
            <person name="Hugenholtz P."/>
            <person name="Kyrpides N.C."/>
            <person name="Klenk H.P."/>
        </authorList>
    </citation>
    <scope>NUCLEOTIDE SEQUENCE [LARGE SCALE GENOMIC DNA]</scope>
    <source>
        <strain evidence="4">DSM 44728 / CIP 108903 / NRRL B-16338 / NBRC 102104 / LLR-40K-21</strain>
    </source>
</reference>
<dbReference type="InterPro" id="IPR023582">
    <property type="entry name" value="Impact"/>
</dbReference>
<evidence type="ECO:0000313" key="4">
    <source>
        <dbReference type="Proteomes" id="UP000000844"/>
    </source>
</evidence>
<organism evidence="3 4">
    <name type="scientific">Stackebrandtia nassauensis (strain DSM 44728 / CIP 108903 / NRRL B-16338 / NBRC 102104 / LLR-40K-21)</name>
    <dbReference type="NCBI Taxonomy" id="446470"/>
    <lineage>
        <taxon>Bacteria</taxon>
        <taxon>Bacillati</taxon>
        <taxon>Actinomycetota</taxon>
        <taxon>Actinomycetes</taxon>
        <taxon>Glycomycetales</taxon>
        <taxon>Glycomycetaceae</taxon>
        <taxon>Stackebrandtia</taxon>
    </lineage>
</organism>
<dbReference type="InterPro" id="IPR001498">
    <property type="entry name" value="Impact_N"/>
</dbReference>
<dbReference type="InterPro" id="IPR036956">
    <property type="entry name" value="Impact_N_sf"/>
</dbReference>
<dbReference type="eggNOG" id="COG1739">
    <property type="taxonomic scope" value="Bacteria"/>
</dbReference>
<dbReference type="AlphaFoldDB" id="D3QBH3"/>
<keyword evidence="4" id="KW-1185">Reference proteome</keyword>
<evidence type="ECO:0000313" key="3">
    <source>
        <dbReference type="EMBL" id="ADD42855.1"/>
    </source>
</evidence>
<dbReference type="Proteomes" id="UP000000844">
    <property type="component" value="Chromosome"/>
</dbReference>
<dbReference type="PANTHER" id="PTHR16301:SF20">
    <property type="entry name" value="IMPACT FAMILY MEMBER YIGZ"/>
    <property type="match status" value="1"/>
</dbReference>
<protein>
    <recommendedName>
        <fullName evidence="2">Impact N-terminal domain-containing protein</fullName>
    </recommendedName>
</protein>
<gene>
    <name evidence="3" type="ordered locus">Snas_3185</name>
</gene>
<dbReference type="Pfam" id="PF01205">
    <property type="entry name" value="Impact_N"/>
    <property type="match status" value="1"/>
</dbReference>
<comment type="similarity">
    <text evidence="1">Belongs to the IMPACT family.</text>
</comment>
<dbReference type="PANTHER" id="PTHR16301">
    <property type="entry name" value="IMPACT-RELATED"/>
    <property type="match status" value="1"/>
</dbReference>